<organism evidence="4 5">
    <name type="scientific">Plasmopara halstedii</name>
    <name type="common">Downy mildew of sunflower</name>
    <dbReference type="NCBI Taxonomy" id="4781"/>
    <lineage>
        <taxon>Eukaryota</taxon>
        <taxon>Sar</taxon>
        <taxon>Stramenopiles</taxon>
        <taxon>Oomycota</taxon>
        <taxon>Peronosporomycetes</taxon>
        <taxon>Peronosporales</taxon>
        <taxon>Peronosporaceae</taxon>
        <taxon>Plasmopara</taxon>
    </lineage>
</organism>
<dbReference type="SUPFAM" id="SSF143503">
    <property type="entry name" value="PUG domain-like"/>
    <property type="match status" value="1"/>
</dbReference>
<dbReference type="InterPro" id="IPR018997">
    <property type="entry name" value="PUB_domain"/>
</dbReference>
<dbReference type="InterPro" id="IPR038586">
    <property type="entry name" value="Tctex-1-like_sf"/>
</dbReference>
<feature type="region of interest" description="Disordered" evidence="2">
    <location>
        <begin position="194"/>
        <end position="231"/>
    </location>
</feature>
<keyword evidence="5" id="KW-1185">Reference proteome</keyword>
<dbReference type="GO" id="GO:0005737">
    <property type="term" value="C:cytoplasm"/>
    <property type="evidence" value="ECO:0007669"/>
    <property type="project" value="TreeGrafter"/>
</dbReference>
<dbReference type="RefSeq" id="XP_024572764.1">
    <property type="nucleotide sequence ID" value="XM_024720335.1"/>
</dbReference>
<feature type="domain" description="PUB" evidence="3">
    <location>
        <begin position="311"/>
        <end position="382"/>
    </location>
</feature>
<dbReference type="GeneID" id="36397550"/>
<feature type="compositionally biased region" description="Basic and acidic residues" evidence="2">
    <location>
        <begin position="256"/>
        <end position="279"/>
    </location>
</feature>
<dbReference type="STRING" id="4781.A0A0N7L3N8"/>
<name>A0A0N7L3N8_PLAHL</name>
<evidence type="ECO:0000256" key="1">
    <source>
        <dbReference type="SAM" id="Coils"/>
    </source>
</evidence>
<dbReference type="CDD" id="cd21459">
    <property type="entry name" value="DLC-like_TCTEX1D2"/>
    <property type="match status" value="1"/>
</dbReference>
<accession>A0A0N7L3N8</accession>
<dbReference type="GO" id="GO:0045505">
    <property type="term" value="F:dynein intermediate chain binding"/>
    <property type="evidence" value="ECO:0007669"/>
    <property type="project" value="TreeGrafter"/>
</dbReference>
<dbReference type="InterPro" id="IPR005334">
    <property type="entry name" value="Tctex-1-like"/>
</dbReference>
<evidence type="ECO:0000313" key="4">
    <source>
        <dbReference type="EMBL" id="CEG36395.1"/>
    </source>
</evidence>
<dbReference type="OMA" id="AHFHADL"/>
<dbReference type="OrthoDB" id="336240at2759"/>
<dbReference type="EMBL" id="CCYD01000201">
    <property type="protein sequence ID" value="CEG36395.1"/>
    <property type="molecule type" value="Genomic_DNA"/>
</dbReference>
<dbReference type="PANTHER" id="PTHR21255">
    <property type="entry name" value="T-COMPLEX-ASSOCIATED-TESTIS-EXPRESSED 1/ DYNEIN LIGHT CHAIN"/>
    <property type="match status" value="1"/>
</dbReference>
<evidence type="ECO:0000259" key="3">
    <source>
        <dbReference type="Pfam" id="PF09409"/>
    </source>
</evidence>
<dbReference type="Proteomes" id="UP000054928">
    <property type="component" value="Unassembled WGS sequence"/>
</dbReference>
<feature type="region of interest" description="Disordered" evidence="2">
    <location>
        <begin position="253"/>
        <end position="279"/>
    </location>
</feature>
<evidence type="ECO:0000313" key="5">
    <source>
        <dbReference type="Proteomes" id="UP000054928"/>
    </source>
</evidence>
<dbReference type="GO" id="GO:0005868">
    <property type="term" value="C:cytoplasmic dynein complex"/>
    <property type="evidence" value="ECO:0007669"/>
    <property type="project" value="TreeGrafter"/>
</dbReference>
<dbReference type="Pfam" id="PF09409">
    <property type="entry name" value="PUB"/>
    <property type="match status" value="1"/>
</dbReference>
<feature type="coiled-coil region" evidence="1">
    <location>
        <begin position="85"/>
        <end position="112"/>
    </location>
</feature>
<dbReference type="InterPro" id="IPR036339">
    <property type="entry name" value="PUB-like_dom_sf"/>
</dbReference>
<dbReference type="CDD" id="cd09212">
    <property type="entry name" value="PUB"/>
    <property type="match status" value="1"/>
</dbReference>
<evidence type="ECO:0000256" key="2">
    <source>
        <dbReference type="SAM" id="MobiDB-lite"/>
    </source>
</evidence>
<dbReference type="PANTHER" id="PTHR21255:SF7">
    <property type="entry name" value="DYNEIN LIGHT CHAIN TCTEX-TYPE PROTEIN 2B"/>
    <property type="match status" value="1"/>
</dbReference>
<dbReference type="Gene3D" id="3.30.1140.40">
    <property type="entry name" value="Tctex-1"/>
    <property type="match status" value="1"/>
</dbReference>
<reference evidence="5" key="1">
    <citation type="submission" date="2014-09" db="EMBL/GenBank/DDBJ databases">
        <authorList>
            <person name="Sharma Rahul"/>
            <person name="Thines Marco"/>
        </authorList>
    </citation>
    <scope>NUCLEOTIDE SEQUENCE [LARGE SCALE GENOMIC DNA]</scope>
</reference>
<sequence length="409" mass="47136">MPAPLEGSNGIQLNPKTKPTTTKMKLVISQVLTEKLDNVTYQSDRAAVLTKEIADTVKLRLKECNFPRFKYVVQVVIGEQRGEGVRRAIANVETLESRLLELQNALAADNINRVFQDTFSFVLLAINGEMNATMDKFRARCSMIDPVTKNPRFGPKMMAKVKDMLRRYDNVKLAIQEDTPLRLQIETKLNDLKQHEEEAKEAEAIRKKEAEEDQRAAERAAEQDGKRLEEEAQEREILRRRQEELRIQRLAVAAQKKREQRERERLEEEQQRQEEQKKRELLNASISPGKKGLELAIDLLRESTGSEALFRQSVEKLLAVVNNICKSPDNTAFRQIPKDNMHFHADLGQFTGGYQCLLALGFKEMQQGDENEPRFVFVMEEPDLSEDLDAWSTWFDGLKEMQNFVESKL</sequence>
<dbReference type="Gene3D" id="1.20.58.2190">
    <property type="match status" value="1"/>
</dbReference>
<keyword evidence="1" id="KW-0175">Coiled coil</keyword>
<proteinExistence type="predicted"/>
<protein>
    <submittedName>
        <fullName evidence="4">Dynein light chain</fullName>
    </submittedName>
</protein>
<dbReference type="Pfam" id="PF03645">
    <property type="entry name" value="Tctex-1"/>
    <property type="match status" value="1"/>
</dbReference>
<dbReference type="AlphaFoldDB" id="A0A0N7L3N8"/>
<dbReference type="GO" id="GO:0007018">
    <property type="term" value="P:microtubule-based movement"/>
    <property type="evidence" value="ECO:0007669"/>
    <property type="project" value="TreeGrafter"/>
</dbReference>